<evidence type="ECO:0000313" key="7">
    <source>
        <dbReference type="RefSeq" id="XP_016490506.1"/>
    </source>
</evidence>
<accession>A0A1S4BNN5</accession>
<keyword evidence="4" id="KW-0479">Metal-binding</keyword>
<keyword evidence="3" id="KW-0808">Transferase</keyword>
<evidence type="ECO:0000256" key="4">
    <source>
        <dbReference type="ARBA" id="ARBA00022723"/>
    </source>
</evidence>
<comment type="similarity">
    <text evidence="1">Belongs to the methyltransferase superfamily. Type-7 methyltransferase family.</text>
</comment>
<dbReference type="Proteomes" id="UP000790787">
    <property type="component" value="Chromosome 17"/>
</dbReference>
<dbReference type="GO" id="GO:0032259">
    <property type="term" value="P:methylation"/>
    <property type="evidence" value="ECO:0000318"/>
    <property type="project" value="GO_Central"/>
</dbReference>
<dbReference type="Gene3D" id="3.40.50.150">
    <property type="entry name" value="Vaccinia Virus protein VP39"/>
    <property type="match status" value="1"/>
</dbReference>
<dbReference type="AlphaFoldDB" id="A0A1S4BNN5"/>
<reference evidence="6" key="1">
    <citation type="journal article" date="2014" name="Nat. Commun.">
        <title>The tobacco genome sequence and its comparison with those of tomato and potato.</title>
        <authorList>
            <person name="Sierro N."/>
            <person name="Battey J.N."/>
            <person name="Ouadi S."/>
            <person name="Bakaher N."/>
            <person name="Bovet L."/>
            <person name="Willig A."/>
            <person name="Goepfert S."/>
            <person name="Peitsch M.C."/>
            <person name="Ivanov N.V."/>
        </authorList>
    </citation>
    <scope>NUCLEOTIDE SEQUENCE [LARGE SCALE GENOMIC DNA]</scope>
</reference>
<dbReference type="OrthoDB" id="1523883at2759"/>
<dbReference type="KEGG" id="nta:107810266"/>
<sequence length="361" mass="40911">MNGGDGPKSYAKNSEYQKQLLGYSKKVMNELIQQQLDVGSNPHFDPCNPFRIADFGCSTGRNTYIAAQNIIEAVEQKYESNEEDPQVPEFFVFFNDLVQNDFNTLFNYIHSNKPNYFGAGVPGSFHGRVFPKAFLDIAHSSMALLYLSRIPEEVKDRKSGAWNKGRIHYSCSGAAKEVEAAYSTQFRKDIESFLDARAEELIPGGLMVIITLGILDGVLPSECSMGLNFSILGSCLEDMAKMGIISEEKLDSFNLPYYYTSQMELETLIKAHGCFDIARFEKLPTPLRHVVHDIQTIVLSLRVVTEGLFEEHFGKDIIEELFQRYAEKVGSHPVLYDNRYRTDANYFVFLKRKTYTSKPGT</sequence>
<name>A0A1S4BNN5_TOBAC</name>
<proteinExistence type="inferred from homology"/>
<dbReference type="InterPro" id="IPR042086">
    <property type="entry name" value="MeTrfase_capping"/>
</dbReference>
<gene>
    <name evidence="7" type="primary">LOC107810266</name>
</gene>
<dbReference type="Pfam" id="PF03492">
    <property type="entry name" value="Methyltransf_7"/>
    <property type="match status" value="1"/>
</dbReference>
<evidence type="ECO:0000256" key="3">
    <source>
        <dbReference type="ARBA" id="ARBA00022679"/>
    </source>
</evidence>
<dbReference type="GO" id="GO:0046872">
    <property type="term" value="F:metal ion binding"/>
    <property type="evidence" value="ECO:0007669"/>
    <property type="project" value="UniProtKB-KW"/>
</dbReference>
<evidence type="ECO:0000313" key="6">
    <source>
        <dbReference type="Proteomes" id="UP000790787"/>
    </source>
</evidence>
<dbReference type="SUPFAM" id="SSF53335">
    <property type="entry name" value="S-adenosyl-L-methionine-dependent methyltransferases"/>
    <property type="match status" value="1"/>
</dbReference>
<organism evidence="6 7">
    <name type="scientific">Nicotiana tabacum</name>
    <name type="common">Common tobacco</name>
    <dbReference type="NCBI Taxonomy" id="4097"/>
    <lineage>
        <taxon>Eukaryota</taxon>
        <taxon>Viridiplantae</taxon>
        <taxon>Streptophyta</taxon>
        <taxon>Embryophyta</taxon>
        <taxon>Tracheophyta</taxon>
        <taxon>Spermatophyta</taxon>
        <taxon>Magnoliopsida</taxon>
        <taxon>eudicotyledons</taxon>
        <taxon>Gunneridae</taxon>
        <taxon>Pentapetalae</taxon>
        <taxon>asterids</taxon>
        <taxon>lamiids</taxon>
        <taxon>Solanales</taxon>
        <taxon>Solanaceae</taxon>
        <taxon>Nicotianoideae</taxon>
        <taxon>Nicotianeae</taxon>
        <taxon>Nicotiana</taxon>
    </lineage>
</organism>
<reference evidence="7" key="2">
    <citation type="submission" date="2025-08" db="UniProtKB">
        <authorList>
            <consortium name="RefSeq"/>
        </authorList>
    </citation>
    <scope>IDENTIFICATION</scope>
</reference>
<keyword evidence="6" id="KW-1185">Reference proteome</keyword>
<dbReference type="OMA" id="GRNTYIA"/>
<dbReference type="Gene3D" id="1.10.1200.270">
    <property type="entry name" value="Methyltransferase, alpha-helical capping domain"/>
    <property type="match status" value="1"/>
</dbReference>
<dbReference type="PANTHER" id="PTHR31009">
    <property type="entry name" value="S-ADENOSYL-L-METHIONINE:CARBOXYL METHYLTRANSFERASE FAMILY PROTEIN"/>
    <property type="match status" value="1"/>
</dbReference>
<keyword evidence="5" id="KW-0460">Magnesium</keyword>
<dbReference type="InterPro" id="IPR029063">
    <property type="entry name" value="SAM-dependent_MTases_sf"/>
</dbReference>
<dbReference type="RefSeq" id="XP_016490506.1">
    <property type="nucleotide sequence ID" value="XM_016635020.1"/>
</dbReference>
<protein>
    <submittedName>
        <fullName evidence="7">Probable S-adenosylmethionine-dependent methyltransferase At5g38780</fullName>
    </submittedName>
</protein>
<dbReference type="InterPro" id="IPR005299">
    <property type="entry name" value="MeTrfase_7"/>
</dbReference>
<dbReference type="GO" id="GO:0008757">
    <property type="term" value="F:S-adenosylmethionine-dependent methyltransferase activity"/>
    <property type="evidence" value="ECO:0000318"/>
    <property type="project" value="GO_Central"/>
</dbReference>
<evidence type="ECO:0000256" key="2">
    <source>
        <dbReference type="ARBA" id="ARBA00022603"/>
    </source>
</evidence>
<dbReference type="PaxDb" id="4097-A0A1S4BNN5"/>
<keyword evidence="2 7" id="KW-0489">Methyltransferase</keyword>
<dbReference type="SMR" id="A0A1S4BNN5"/>
<evidence type="ECO:0000256" key="5">
    <source>
        <dbReference type="ARBA" id="ARBA00022842"/>
    </source>
</evidence>
<evidence type="ECO:0000256" key="1">
    <source>
        <dbReference type="ARBA" id="ARBA00007967"/>
    </source>
</evidence>
<dbReference type="GeneID" id="107810266"/>